<dbReference type="EMBL" id="VSSR01000012">
    <property type="protein sequence ID" value="TYL86629.1"/>
    <property type="molecule type" value="Genomic_DNA"/>
</dbReference>
<reference evidence="1 2" key="1">
    <citation type="submission" date="2019-08" db="EMBL/GenBank/DDBJ databases">
        <title>Bradyrhizobium hipponensis sp. nov., a rhizobium isolated from a Lupinus angustifolius root nodule in Tunisia.</title>
        <authorList>
            <person name="Off K."/>
            <person name="Rejili M."/>
            <person name="Mars M."/>
            <person name="Brachmann A."/>
            <person name="Marin M."/>
        </authorList>
    </citation>
    <scope>NUCLEOTIDE SEQUENCE [LARGE SCALE GENOMIC DNA]</scope>
    <source>
        <strain evidence="1 2">CTAW11</strain>
    </source>
</reference>
<protein>
    <submittedName>
        <fullName evidence="1">ABC transporter substrate-binding protein</fullName>
    </submittedName>
</protein>
<sequence>MRRRDFVAGLGAAALPLPARAQSKNDHIARVAYLGVGSPGAFDPRQIAGFKQGLLENGLVEGRTIEVDYLWGEGDPNRVKELAAALGQRDLDVIITAGSEATLALMATGTKTPIVFAIISDPIGTGVVQSLSRPGGNVTGLAMSGTDLEAKRVEVLKEAVPAATRIMVLHDPKVGQAGVAEVQATARALKLEPLIVQAADPREFDGAFAHAKEQGADALVTMASPFLNYNRKRLIELAGRYRLASIWYGAAFVREGGLLSYGPSFPDMYRRSAGYVAKIIGGAKPADIPVEQPVKFEMVINLKTSKALGLEIPAVLIARADEVIE</sequence>
<dbReference type="RefSeq" id="WP_148750114.1">
    <property type="nucleotide sequence ID" value="NZ_VSSR01000012.1"/>
</dbReference>
<keyword evidence="2" id="KW-1185">Reference proteome</keyword>
<dbReference type="CDD" id="cd06325">
    <property type="entry name" value="PBP1_ABC_unchar_transporter"/>
    <property type="match status" value="1"/>
</dbReference>
<accession>A0A5S4WYC2</accession>
<proteinExistence type="predicted"/>
<organism evidence="1 2">
    <name type="scientific">Bradyrhizobium cytisi</name>
    <dbReference type="NCBI Taxonomy" id="515489"/>
    <lineage>
        <taxon>Bacteria</taxon>
        <taxon>Pseudomonadati</taxon>
        <taxon>Pseudomonadota</taxon>
        <taxon>Alphaproteobacteria</taxon>
        <taxon>Hyphomicrobiales</taxon>
        <taxon>Nitrobacteraceae</taxon>
        <taxon>Bradyrhizobium</taxon>
    </lineage>
</organism>
<dbReference type="PANTHER" id="PTHR35271">
    <property type="entry name" value="ABC TRANSPORTER, SUBSTRATE-BINDING LIPOPROTEIN-RELATED"/>
    <property type="match status" value="1"/>
</dbReference>
<name>A0A5S4WYC2_9BRAD</name>
<dbReference type="AlphaFoldDB" id="A0A5S4WYC2"/>
<dbReference type="InterPro" id="IPR007487">
    <property type="entry name" value="ABC_transpt-TYRBP-like"/>
</dbReference>
<evidence type="ECO:0000313" key="2">
    <source>
        <dbReference type="Proteomes" id="UP000324853"/>
    </source>
</evidence>
<dbReference type="InterPro" id="IPR028082">
    <property type="entry name" value="Peripla_BP_I"/>
</dbReference>
<evidence type="ECO:0000313" key="1">
    <source>
        <dbReference type="EMBL" id="TYL86629.1"/>
    </source>
</evidence>
<dbReference type="OrthoDB" id="9776955at2"/>
<dbReference type="SUPFAM" id="SSF53822">
    <property type="entry name" value="Periplasmic binding protein-like I"/>
    <property type="match status" value="1"/>
</dbReference>
<gene>
    <name evidence="1" type="ORF">FXB38_07135</name>
</gene>
<dbReference type="PANTHER" id="PTHR35271:SF1">
    <property type="entry name" value="ABC TRANSPORTER, SUBSTRATE-BINDING LIPOPROTEIN"/>
    <property type="match status" value="1"/>
</dbReference>
<comment type="caution">
    <text evidence="1">The sequence shown here is derived from an EMBL/GenBank/DDBJ whole genome shotgun (WGS) entry which is preliminary data.</text>
</comment>
<dbReference type="Gene3D" id="3.40.50.2300">
    <property type="match status" value="2"/>
</dbReference>
<dbReference type="Proteomes" id="UP000324853">
    <property type="component" value="Unassembled WGS sequence"/>
</dbReference>
<dbReference type="Pfam" id="PF04392">
    <property type="entry name" value="ABC_sub_bind"/>
    <property type="match status" value="1"/>
</dbReference>